<dbReference type="AlphaFoldDB" id="A0A512N8M8"/>
<dbReference type="Proteomes" id="UP000321058">
    <property type="component" value="Unassembled WGS sequence"/>
</dbReference>
<comment type="caution">
    <text evidence="1">The sequence shown here is derived from an EMBL/GenBank/DDBJ whole genome shotgun (WGS) entry which is preliminary data.</text>
</comment>
<dbReference type="RefSeq" id="WP_147149437.1">
    <property type="nucleotide sequence ID" value="NZ_BKAJ01000037.1"/>
</dbReference>
<reference evidence="1 2" key="1">
    <citation type="submission" date="2019-07" db="EMBL/GenBank/DDBJ databases">
        <title>Whole genome shotgun sequence of Reyranella soli NBRC 108950.</title>
        <authorList>
            <person name="Hosoyama A."/>
            <person name="Uohara A."/>
            <person name="Ohji S."/>
            <person name="Ichikawa N."/>
        </authorList>
    </citation>
    <scope>NUCLEOTIDE SEQUENCE [LARGE SCALE GENOMIC DNA]</scope>
    <source>
        <strain evidence="1 2">NBRC 108950</strain>
    </source>
</reference>
<evidence type="ECO:0000313" key="1">
    <source>
        <dbReference type="EMBL" id="GEP55349.1"/>
    </source>
</evidence>
<gene>
    <name evidence="1" type="ORF">RSO01_25150</name>
</gene>
<accession>A0A512N8M8</accession>
<keyword evidence="2" id="KW-1185">Reference proteome</keyword>
<name>A0A512N8M8_9HYPH</name>
<organism evidence="1 2">
    <name type="scientific">Reyranella soli</name>
    <dbReference type="NCBI Taxonomy" id="1230389"/>
    <lineage>
        <taxon>Bacteria</taxon>
        <taxon>Pseudomonadati</taxon>
        <taxon>Pseudomonadota</taxon>
        <taxon>Alphaproteobacteria</taxon>
        <taxon>Hyphomicrobiales</taxon>
        <taxon>Reyranellaceae</taxon>
        <taxon>Reyranella</taxon>
    </lineage>
</organism>
<evidence type="ECO:0000313" key="2">
    <source>
        <dbReference type="Proteomes" id="UP000321058"/>
    </source>
</evidence>
<protein>
    <submittedName>
        <fullName evidence="1">Uncharacterized protein</fullName>
    </submittedName>
</protein>
<sequence>MTYPVADEEQEVDAVLRAAAHGRWFELRKLRKPSKVERHDWIRAWLVGKQLRSSDDDVSRVDRLALTLSPEEAEEWARHSKFFDALDELQQKLDEVASTDFRKIG</sequence>
<dbReference type="EMBL" id="BKAJ01000037">
    <property type="protein sequence ID" value="GEP55349.1"/>
    <property type="molecule type" value="Genomic_DNA"/>
</dbReference>
<proteinExistence type="predicted"/>